<reference evidence="3 4" key="1">
    <citation type="submission" date="2024-08" db="EMBL/GenBank/DDBJ databases">
        <authorList>
            <person name="Lu H."/>
        </authorList>
    </citation>
    <scope>NUCLEOTIDE SEQUENCE [LARGE SCALE GENOMIC DNA]</scope>
    <source>
        <strain evidence="3 4">BYS78W</strain>
    </source>
</reference>
<evidence type="ECO:0000259" key="2">
    <source>
        <dbReference type="Pfam" id="PF22570"/>
    </source>
</evidence>
<dbReference type="Proteomes" id="UP001606134">
    <property type="component" value="Unassembled WGS sequence"/>
</dbReference>
<dbReference type="EMBL" id="JBIGIC010000011">
    <property type="protein sequence ID" value="MFG6489037.1"/>
    <property type="molecule type" value="Genomic_DNA"/>
</dbReference>
<feature type="transmembrane region" description="Helical" evidence="1">
    <location>
        <begin position="69"/>
        <end position="90"/>
    </location>
</feature>
<dbReference type="InterPro" id="IPR054331">
    <property type="entry name" value="LiaF_TM"/>
</dbReference>
<comment type="caution">
    <text evidence="3">The sequence shown here is derived from an EMBL/GenBank/DDBJ whole genome shotgun (WGS) entry which is preliminary data.</text>
</comment>
<proteinExistence type="predicted"/>
<evidence type="ECO:0000313" key="3">
    <source>
        <dbReference type="EMBL" id="MFG6489037.1"/>
    </source>
</evidence>
<keyword evidence="1" id="KW-0472">Membrane</keyword>
<gene>
    <name evidence="3" type="ORF">ACG04R_20295</name>
</gene>
<keyword evidence="1" id="KW-1133">Transmembrane helix</keyword>
<protein>
    <submittedName>
        <fullName evidence="3">LiaI-LiaF-like domain-containing protein</fullName>
    </submittedName>
</protein>
<name>A0ABW7HHT3_9BURK</name>
<dbReference type="Pfam" id="PF22570">
    <property type="entry name" value="LiaF-TM"/>
    <property type="match status" value="1"/>
</dbReference>
<sequence length="119" mass="12913">MNRLHLAAQTPLRRSARHMLLGAGLLVAGTLALLDQHRVFDLPLLQTFWPLVLVMLGVARLVGHEGSPIAGLAMVLIGSLMTARNLGYAGFAMHEWWPAFVILGGVSMLWRSQPPKPGA</sequence>
<organism evidence="3 4">
    <name type="scientific">Pelomonas candidula</name>
    <dbReference type="NCBI Taxonomy" id="3299025"/>
    <lineage>
        <taxon>Bacteria</taxon>
        <taxon>Pseudomonadati</taxon>
        <taxon>Pseudomonadota</taxon>
        <taxon>Betaproteobacteria</taxon>
        <taxon>Burkholderiales</taxon>
        <taxon>Sphaerotilaceae</taxon>
        <taxon>Roseateles</taxon>
    </lineage>
</organism>
<evidence type="ECO:0000256" key="1">
    <source>
        <dbReference type="SAM" id="Phobius"/>
    </source>
</evidence>
<keyword evidence="4" id="KW-1185">Reference proteome</keyword>
<feature type="domain" description="LiaF transmembrane" evidence="2">
    <location>
        <begin position="21"/>
        <end position="113"/>
    </location>
</feature>
<accession>A0ABW7HHT3</accession>
<dbReference type="RefSeq" id="WP_394415094.1">
    <property type="nucleotide sequence ID" value="NZ_JBIGIC010000011.1"/>
</dbReference>
<keyword evidence="1" id="KW-0812">Transmembrane</keyword>
<evidence type="ECO:0000313" key="4">
    <source>
        <dbReference type="Proteomes" id="UP001606134"/>
    </source>
</evidence>
<feature type="transmembrane region" description="Helical" evidence="1">
    <location>
        <begin position="42"/>
        <end position="62"/>
    </location>
</feature>